<dbReference type="PANTHER" id="PTHR48258">
    <property type="entry name" value="DUF4218 DOMAIN-CONTAINING PROTEIN-RELATED"/>
    <property type="match status" value="1"/>
</dbReference>
<organism evidence="2 3">
    <name type="scientific">Psophocarpus tetragonolobus</name>
    <name type="common">Winged bean</name>
    <name type="synonym">Dolichos tetragonolobus</name>
    <dbReference type="NCBI Taxonomy" id="3891"/>
    <lineage>
        <taxon>Eukaryota</taxon>
        <taxon>Viridiplantae</taxon>
        <taxon>Streptophyta</taxon>
        <taxon>Embryophyta</taxon>
        <taxon>Tracheophyta</taxon>
        <taxon>Spermatophyta</taxon>
        <taxon>Magnoliopsida</taxon>
        <taxon>eudicotyledons</taxon>
        <taxon>Gunneridae</taxon>
        <taxon>Pentapetalae</taxon>
        <taxon>rosids</taxon>
        <taxon>fabids</taxon>
        <taxon>Fabales</taxon>
        <taxon>Fabaceae</taxon>
        <taxon>Papilionoideae</taxon>
        <taxon>50 kb inversion clade</taxon>
        <taxon>NPAAA clade</taxon>
        <taxon>indigoferoid/millettioid clade</taxon>
        <taxon>Phaseoleae</taxon>
        <taxon>Psophocarpus</taxon>
    </lineage>
</organism>
<reference evidence="2 3" key="1">
    <citation type="submission" date="2024-01" db="EMBL/GenBank/DDBJ databases">
        <title>The genomes of 5 underutilized Papilionoideae crops provide insights into root nodulation and disease resistanc.</title>
        <authorList>
            <person name="Jiang F."/>
        </authorList>
    </citation>
    <scope>NUCLEOTIDE SEQUENCE [LARGE SCALE GENOMIC DNA]</scope>
    <source>
        <strain evidence="2">DUOXIRENSHENG_FW03</strain>
        <tissue evidence="2">Leaves</tissue>
    </source>
</reference>
<dbReference type="AlphaFoldDB" id="A0AAN9XEE0"/>
<evidence type="ECO:0000313" key="3">
    <source>
        <dbReference type="Proteomes" id="UP001386955"/>
    </source>
</evidence>
<dbReference type="EMBL" id="JAYMYS010000006">
    <property type="protein sequence ID" value="KAK7389235.1"/>
    <property type="molecule type" value="Genomic_DNA"/>
</dbReference>
<protein>
    <recommendedName>
        <fullName evidence="4">DUF4216 domain-containing protein</fullName>
    </recommendedName>
</protein>
<comment type="caution">
    <text evidence="2">The sequence shown here is derived from an EMBL/GenBank/DDBJ whole genome shotgun (WGS) entry which is preliminary data.</text>
</comment>
<dbReference type="Proteomes" id="UP001386955">
    <property type="component" value="Unassembled WGS sequence"/>
</dbReference>
<keyword evidence="3" id="KW-1185">Reference proteome</keyword>
<name>A0AAN9XEE0_PSOTE</name>
<proteinExistence type="predicted"/>
<gene>
    <name evidence="2" type="ORF">VNO78_24071</name>
</gene>
<accession>A0AAN9XEE0</accession>
<feature type="region of interest" description="Disordered" evidence="1">
    <location>
        <begin position="90"/>
        <end position="125"/>
    </location>
</feature>
<evidence type="ECO:0000313" key="2">
    <source>
        <dbReference type="EMBL" id="KAK7389235.1"/>
    </source>
</evidence>
<dbReference type="PANTHER" id="PTHR48258:SF3">
    <property type="entry name" value="FK506-BINDING PROTEIN 4-LIKE ISOFORM X1"/>
    <property type="match status" value="1"/>
</dbReference>
<evidence type="ECO:0000256" key="1">
    <source>
        <dbReference type="SAM" id="MobiDB-lite"/>
    </source>
</evidence>
<evidence type="ECO:0008006" key="4">
    <source>
        <dbReference type="Google" id="ProtNLM"/>
    </source>
</evidence>
<sequence>MRSYVLASQVQQVYYVKDTKDPNWLVVVKTKPRDLYDMPMEATNEVCQENEDISSISYASKTSYHEQEFSLDRNDLARFIANGKPVMPMEVVDGKEESESSNYKFDSTKDEDNKNIPQDDIYVDF</sequence>